<accession>A0A9Y2MZK3</accession>
<gene>
    <name evidence="3" type="ORF">QRX50_09895</name>
</gene>
<evidence type="ECO:0000256" key="1">
    <source>
        <dbReference type="SAM" id="SignalP"/>
    </source>
</evidence>
<protein>
    <submittedName>
        <fullName evidence="3">Serine hydrolase</fullName>
        <ecNumber evidence="3">3.-.-.-</ecNumber>
    </submittedName>
</protein>
<dbReference type="RefSeq" id="WP_285971653.1">
    <property type="nucleotide sequence ID" value="NZ_CP127294.1"/>
</dbReference>
<dbReference type="InterPro" id="IPR001466">
    <property type="entry name" value="Beta-lactam-related"/>
</dbReference>
<dbReference type="InterPro" id="IPR050789">
    <property type="entry name" value="Diverse_Enzym_Activities"/>
</dbReference>
<name>A0A9Y2MZK3_9PSEU</name>
<dbReference type="Proteomes" id="UP001236014">
    <property type="component" value="Chromosome"/>
</dbReference>
<feature type="signal peptide" evidence="1">
    <location>
        <begin position="1"/>
        <end position="27"/>
    </location>
</feature>
<dbReference type="KEGG" id="acab:QRX50_09895"/>
<evidence type="ECO:0000259" key="2">
    <source>
        <dbReference type="Pfam" id="PF00144"/>
    </source>
</evidence>
<keyword evidence="3" id="KW-0378">Hydrolase</keyword>
<dbReference type="SUPFAM" id="SSF56601">
    <property type="entry name" value="beta-lactamase/transpeptidase-like"/>
    <property type="match status" value="1"/>
</dbReference>
<proteinExistence type="predicted"/>
<dbReference type="EMBL" id="CP127294">
    <property type="protein sequence ID" value="WIX81042.1"/>
    <property type="molecule type" value="Genomic_DNA"/>
</dbReference>
<keyword evidence="1" id="KW-0732">Signal</keyword>
<dbReference type="PANTHER" id="PTHR43283">
    <property type="entry name" value="BETA-LACTAMASE-RELATED"/>
    <property type="match status" value="1"/>
</dbReference>
<sequence length="431" mass="46349">MRRRVVASLTAALLLVTALVIPGMATAAPRQGCTLPAEGTAFETASPAEEAMDPAAVDAAVAYAQTHLRASVQIFRYDCRIGRGLLDPVTDHVPVEIFSSTKSVVSILTGIAYDQHRIGLDDPIGKYLPAGMGDAAHRAVTIRDLLTETSGLDEAILSEFATIGTDPDIAQEALAQPLTHEPGTHFEYSQRTPDLLSAVLQRAVGEDLQDFAQRELFDPLGIPRGSYLWLRDRAGNSYGYANLFIPPAQFAKLGLLMQHDGSWRGQRVVSSDYLTQARANTPTNPCYGFLFWHNGGSSCTSANFPHAQTVAGPMIGSAPDDLFAMVGALQQNNFMIPSLGITVTWTGALGDTSLNLAGLLSASPSGSNLYYNFFRILLRGVQDTPVPDPGPFRMPPLDLDVNPVNYLDPAVLLRDLSPNAQCNVLICRQPG</sequence>
<dbReference type="Pfam" id="PF00144">
    <property type="entry name" value="Beta-lactamase"/>
    <property type="match status" value="1"/>
</dbReference>
<keyword evidence="4" id="KW-1185">Reference proteome</keyword>
<dbReference type="AlphaFoldDB" id="A0A9Y2MZK3"/>
<feature type="domain" description="Beta-lactamase-related" evidence="2">
    <location>
        <begin position="88"/>
        <end position="223"/>
    </location>
</feature>
<dbReference type="InterPro" id="IPR012338">
    <property type="entry name" value="Beta-lactam/transpept-like"/>
</dbReference>
<reference evidence="3 4" key="1">
    <citation type="submission" date="2023-06" db="EMBL/GenBank/DDBJ databases">
        <authorList>
            <person name="Oyuntsetseg B."/>
            <person name="Kim S.B."/>
        </authorList>
    </citation>
    <scope>NUCLEOTIDE SEQUENCE [LARGE SCALE GENOMIC DNA]</scope>
    <source>
        <strain evidence="3 4">2-15</strain>
    </source>
</reference>
<evidence type="ECO:0000313" key="3">
    <source>
        <dbReference type="EMBL" id="WIX81042.1"/>
    </source>
</evidence>
<feature type="chain" id="PRO_5040727039" evidence="1">
    <location>
        <begin position="28"/>
        <end position="431"/>
    </location>
</feature>
<dbReference type="PANTHER" id="PTHR43283:SF7">
    <property type="entry name" value="BETA-LACTAMASE-RELATED DOMAIN-CONTAINING PROTEIN"/>
    <property type="match status" value="1"/>
</dbReference>
<dbReference type="GO" id="GO:0016787">
    <property type="term" value="F:hydrolase activity"/>
    <property type="evidence" value="ECO:0007669"/>
    <property type="project" value="UniProtKB-KW"/>
</dbReference>
<dbReference type="Gene3D" id="3.40.710.10">
    <property type="entry name" value="DD-peptidase/beta-lactamase superfamily"/>
    <property type="match status" value="1"/>
</dbReference>
<dbReference type="EC" id="3.-.-.-" evidence="3"/>
<evidence type="ECO:0000313" key="4">
    <source>
        <dbReference type="Proteomes" id="UP001236014"/>
    </source>
</evidence>
<organism evidence="3 4">
    <name type="scientific">Amycolatopsis carbonis</name>
    <dbReference type="NCBI Taxonomy" id="715471"/>
    <lineage>
        <taxon>Bacteria</taxon>
        <taxon>Bacillati</taxon>
        <taxon>Actinomycetota</taxon>
        <taxon>Actinomycetes</taxon>
        <taxon>Pseudonocardiales</taxon>
        <taxon>Pseudonocardiaceae</taxon>
        <taxon>Amycolatopsis</taxon>
    </lineage>
</organism>